<evidence type="ECO:0000313" key="1">
    <source>
        <dbReference type="EMBL" id="GAA0142337.1"/>
    </source>
</evidence>
<dbReference type="Proteomes" id="UP001454036">
    <property type="component" value="Unassembled WGS sequence"/>
</dbReference>
<dbReference type="PANTHER" id="PTHR33710">
    <property type="entry name" value="BNAC02G09200D PROTEIN"/>
    <property type="match status" value="1"/>
</dbReference>
<accession>A0AAV3NU03</accession>
<dbReference type="InterPro" id="IPR036691">
    <property type="entry name" value="Endo/exonu/phosph_ase_sf"/>
</dbReference>
<keyword evidence="2" id="KW-1185">Reference proteome</keyword>
<gene>
    <name evidence="1" type="ORF">LIER_03260</name>
</gene>
<name>A0AAV3NU03_LITER</name>
<dbReference type="EMBL" id="BAABME010000386">
    <property type="protein sequence ID" value="GAA0142337.1"/>
    <property type="molecule type" value="Genomic_DNA"/>
</dbReference>
<proteinExistence type="predicted"/>
<evidence type="ECO:0000313" key="2">
    <source>
        <dbReference type="Proteomes" id="UP001454036"/>
    </source>
</evidence>
<organism evidence="1 2">
    <name type="scientific">Lithospermum erythrorhizon</name>
    <name type="common">Purple gromwell</name>
    <name type="synonym">Lithospermum officinale var. erythrorhizon</name>
    <dbReference type="NCBI Taxonomy" id="34254"/>
    <lineage>
        <taxon>Eukaryota</taxon>
        <taxon>Viridiplantae</taxon>
        <taxon>Streptophyta</taxon>
        <taxon>Embryophyta</taxon>
        <taxon>Tracheophyta</taxon>
        <taxon>Spermatophyta</taxon>
        <taxon>Magnoliopsida</taxon>
        <taxon>eudicotyledons</taxon>
        <taxon>Gunneridae</taxon>
        <taxon>Pentapetalae</taxon>
        <taxon>asterids</taxon>
        <taxon>lamiids</taxon>
        <taxon>Boraginales</taxon>
        <taxon>Boraginaceae</taxon>
        <taxon>Boraginoideae</taxon>
        <taxon>Lithospermeae</taxon>
        <taxon>Lithospermum</taxon>
    </lineage>
</organism>
<dbReference type="AlphaFoldDB" id="A0AAV3NU03"/>
<dbReference type="PANTHER" id="PTHR33710:SF62">
    <property type="entry name" value="DUF4283 DOMAIN PROTEIN"/>
    <property type="match status" value="1"/>
</dbReference>
<reference evidence="1 2" key="1">
    <citation type="submission" date="2024-01" db="EMBL/GenBank/DDBJ databases">
        <title>The complete chloroplast genome sequence of Lithospermum erythrorhizon: insights into the phylogenetic relationship among Boraginaceae species and the maternal lineages of purple gromwells.</title>
        <authorList>
            <person name="Okada T."/>
            <person name="Watanabe K."/>
        </authorList>
    </citation>
    <scope>NUCLEOTIDE SEQUENCE [LARGE SCALE GENOMIC DNA]</scope>
</reference>
<sequence length="144" mass="16884">MANDSFNQEVRDCGIFDIGSKGYPYTWSNNFITPFSTRAKLDRSLAGKEWSNFFPEAELQHGSTYHSDHLSLFLYLGNQAQGYIKPKLRFRFEASWCLYENSTEVVRDSWNAMREEDPDFSVFNGIRQCRLGLLNWKRVDLDNF</sequence>
<protein>
    <submittedName>
        <fullName evidence="1">Uncharacterized protein</fullName>
    </submittedName>
</protein>
<dbReference type="SUPFAM" id="SSF56219">
    <property type="entry name" value="DNase I-like"/>
    <property type="match status" value="1"/>
</dbReference>
<comment type="caution">
    <text evidence="1">The sequence shown here is derived from an EMBL/GenBank/DDBJ whole genome shotgun (WGS) entry which is preliminary data.</text>
</comment>